<reference evidence="6 7" key="1">
    <citation type="journal article" date="2013" name="PLoS ONE">
        <title>Poles Apart: Arctic and Antarctic Octadecabacter strains Share High Genome Plasticity and a New Type of Xanthorhodopsin.</title>
        <authorList>
            <person name="Vollmers J."/>
            <person name="Voget S."/>
            <person name="Dietrich S."/>
            <person name="Gollnow K."/>
            <person name="Smits M."/>
            <person name="Meyer K."/>
            <person name="Brinkhoff T."/>
            <person name="Simon M."/>
            <person name="Daniel R."/>
        </authorList>
    </citation>
    <scope>NUCLEOTIDE SEQUENCE [LARGE SCALE GENOMIC DNA]</scope>
    <source>
        <strain evidence="6 7">307</strain>
    </source>
</reference>
<dbReference type="PANTHER" id="PTHR38777:SF1">
    <property type="entry name" value="DNAK SUPPRESSOR PROTEIN"/>
    <property type="match status" value="1"/>
</dbReference>
<dbReference type="eggNOG" id="COG1734">
    <property type="taxonomic scope" value="Bacteria"/>
</dbReference>
<dbReference type="AlphaFoldDB" id="M9R5X8"/>
<evidence type="ECO:0000256" key="1">
    <source>
        <dbReference type="ARBA" id="ARBA00022723"/>
    </source>
</evidence>
<keyword evidence="2" id="KW-0863">Zinc-finger</keyword>
<dbReference type="KEGG" id="oat:OAN307_c15090"/>
<proteinExistence type="predicted"/>
<keyword evidence="3" id="KW-0862">Zinc</keyword>
<protein>
    <recommendedName>
        <fullName evidence="5">Zinc finger DksA/TraR C4-type domain-containing protein</fullName>
    </recommendedName>
</protein>
<sequence>MAGGWAKDGGVSEQIEASIGDELARMKARKVPQGESFTHCAECEEPIAEARRVAVVSVTLCIECQNERDGVVKTRGGINRRGSKDSQLK</sequence>
<keyword evidence="7" id="KW-1185">Reference proteome</keyword>
<dbReference type="STRING" id="391626.OAN307_c15090"/>
<dbReference type="SUPFAM" id="SSF57716">
    <property type="entry name" value="Glucocorticoid receptor-like (DNA-binding domain)"/>
    <property type="match status" value="1"/>
</dbReference>
<evidence type="ECO:0000313" key="7">
    <source>
        <dbReference type="Proteomes" id="UP000005307"/>
    </source>
</evidence>
<evidence type="ECO:0000256" key="3">
    <source>
        <dbReference type="ARBA" id="ARBA00022833"/>
    </source>
</evidence>
<name>M9R5X8_9RHOB</name>
<dbReference type="EMBL" id="CP003740">
    <property type="protein sequence ID" value="AGI67183.1"/>
    <property type="molecule type" value="Genomic_DNA"/>
</dbReference>
<evidence type="ECO:0000256" key="4">
    <source>
        <dbReference type="PROSITE-ProRule" id="PRU00510"/>
    </source>
</evidence>
<organism evidence="6 7">
    <name type="scientific">Octadecabacter antarcticus 307</name>
    <dbReference type="NCBI Taxonomy" id="391626"/>
    <lineage>
        <taxon>Bacteria</taxon>
        <taxon>Pseudomonadati</taxon>
        <taxon>Pseudomonadota</taxon>
        <taxon>Alphaproteobacteria</taxon>
        <taxon>Rhodobacterales</taxon>
        <taxon>Roseobacteraceae</taxon>
        <taxon>Octadecabacter</taxon>
    </lineage>
</organism>
<dbReference type="Pfam" id="PF01258">
    <property type="entry name" value="zf-dskA_traR"/>
    <property type="match status" value="1"/>
</dbReference>
<dbReference type="GO" id="GO:0008270">
    <property type="term" value="F:zinc ion binding"/>
    <property type="evidence" value="ECO:0007669"/>
    <property type="project" value="UniProtKB-KW"/>
</dbReference>
<evidence type="ECO:0000313" key="6">
    <source>
        <dbReference type="EMBL" id="AGI67183.1"/>
    </source>
</evidence>
<dbReference type="HOGENOM" id="CLU_158637_0_1_5"/>
<dbReference type="NCBIfam" id="NF008243">
    <property type="entry name" value="PRK11019.1"/>
    <property type="match status" value="1"/>
</dbReference>
<dbReference type="OrthoDB" id="962301at2"/>
<gene>
    <name evidence="6" type="ORF">OAN307_c15090</name>
</gene>
<dbReference type="PANTHER" id="PTHR38777">
    <property type="entry name" value="FELS-2 PROPHAGE PROTEIN"/>
    <property type="match status" value="1"/>
</dbReference>
<dbReference type="PROSITE" id="PS51128">
    <property type="entry name" value="ZF_DKSA_2"/>
    <property type="match status" value="1"/>
</dbReference>
<keyword evidence="1" id="KW-0479">Metal-binding</keyword>
<dbReference type="GO" id="GO:1900378">
    <property type="term" value="P:positive regulation of secondary metabolite biosynthetic process"/>
    <property type="evidence" value="ECO:0007669"/>
    <property type="project" value="TreeGrafter"/>
</dbReference>
<dbReference type="RefSeq" id="WP_015499218.1">
    <property type="nucleotide sequence ID" value="NC_020911.1"/>
</dbReference>
<evidence type="ECO:0000259" key="5">
    <source>
        <dbReference type="Pfam" id="PF01258"/>
    </source>
</evidence>
<dbReference type="Gene3D" id="1.20.120.910">
    <property type="entry name" value="DksA, coiled-coil domain"/>
    <property type="match status" value="1"/>
</dbReference>
<feature type="zinc finger region" description="dksA C4-type" evidence="4">
    <location>
        <begin position="40"/>
        <end position="64"/>
    </location>
</feature>
<dbReference type="Proteomes" id="UP000005307">
    <property type="component" value="Chromosome"/>
</dbReference>
<dbReference type="InterPro" id="IPR000962">
    <property type="entry name" value="Znf_DskA_TraR"/>
</dbReference>
<accession>M9R5X8</accession>
<feature type="domain" description="Zinc finger DksA/TraR C4-type" evidence="5">
    <location>
        <begin position="36"/>
        <end position="68"/>
    </location>
</feature>
<evidence type="ECO:0000256" key="2">
    <source>
        <dbReference type="ARBA" id="ARBA00022771"/>
    </source>
</evidence>